<keyword evidence="2" id="KW-1185">Reference proteome</keyword>
<name>A0A125Q582_9BRAD</name>
<evidence type="ECO:0000313" key="2">
    <source>
        <dbReference type="Proteomes" id="UP000057737"/>
    </source>
</evidence>
<evidence type="ECO:0000313" key="1">
    <source>
        <dbReference type="EMBL" id="KWV43937.1"/>
    </source>
</evidence>
<dbReference type="EMBL" id="LNCU01000130">
    <property type="protein sequence ID" value="KWV43937.1"/>
    <property type="molecule type" value="Genomic_DNA"/>
</dbReference>
<accession>A0A125Q582</accession>
<dbReference type="AlphaFoldDB" id="A0A125Q582"/>
<proteinExistence type="predicted"/>
<comment type="caution">
    <text evidence="1">The sequence shown here is derived from an EMBL/GenBank/DDBJ whole genome shotgun (WGS) entry which is preliminary data.</text>
</comment>
<organism evidence="1 2">
    <name type="scientific">Bradyrhizobium macuxiense</name>
    <dbReference type="NCBI Taxonomy" id="1755647"/>
    <lineage>
        <taxon>Bacteria</taxon>
        <taxon>Pseudomonadati</taxon>
        <taxon>Pseudomonadota</taxon>
        <taxon>Alphaproteobacteria</taxon>
        <taxon>Hyphomicrobiales</taxon>
        <taxon>Nitrobacteraceae</taxon>
        <taxon>Bradyrhizobium</taxon>
    </lineage>
</organism>
<protein>
    <submittedName>
        <fullName evidence="1">Uncharacterized protein</fullName>
    </submittedName>
</protein>
<reference evidence="1 2" key="1">
    <citation type="submission" date="2015-11" db="EMBL/GenBank/DDBJ databases">
        <title>Draft Genome Sequence of the Strain BR 10303 (Bradyrhizobium sp.) isolated from nodules of Centrolobium paraense.</title>
        <authorList>
            <person name="Zelli J.E."/>
            <person name="Simoes-Araujo J.L."/>
            <person name="Barauna A.C."/>
            <person name="Silva K."/>
        </authorList>
    </citation>
    <scope>NUCLEOTIDE SEQUENCE [LARGE SCALE GENOMIC DNA]</scope>
    <source>
        <strain evidence="1 2">BR 10303</strain>
    </source>
</reference>
<sequence>MTVVVIFAEETTALRMVLRTGNAPSWRAATHRQWPLRQADLSGKYRAVALKMHPKLQTQARTATRLAL</sequence>
<gene>
    <name evidence="1" type="ORF">AS156_24465</name>
</gene>
<dbReference type="Proteomes" id="UP000057737">
    <property type="component" value="Unassembled WGS sequence"/>
</dbReference>